<name>A0A2S9V8P7_9ALTE</name>
<dbReference type="RefSeq" id="WP_044447419.1">
    <property type="nucleotide sequence ID" value="NZ_PVNP01000160.1"/>
</dbReference>
<evidence type="ECO:0000313" key="3">
    <source>
        <dbReference type="Proteomes" id="UP000238949"/>
    </source>
</evidence>
<protein>
    <recommendedName>
        <fullName evidence="4">Metal-binding protein</fullName>
    </recommendedName>
</protein>
<accession>A0A2S9V8P7</accession>
<dbReference type="AlphaFoldDB" id="A0A2S9V8P7"/>
<organism evidence="2 3">
    <name type="scientific">Alteromonas alba</name>
    <dbReference type="NCBI Taxonomy" id="2079529"/>
    <lineage>
        <taxon>Bacteria</taxon>
        <taxon>Pseudomonadati</taxon>
        <taxon>Pseudomonadota</taxon>
        <taxon>Gammaproteobacteria</taxon>
        <taxon>Alteromonadales</taxon>
        <taxon>Alteromonadaceae</taxon>
        <taxon>Alteromonas/Salinimonas group</taxon>
        <taxon>Alteromonas</taxon>
    </lineage>
</organism>
<evidence type="ECO:0000313" key="2">
    <source>
        <dbReference type="EMBL" id="PRO72830.1"/>
    </source>
</evidence>
<evidence type="ECO:0000256" key="1">
    <source>
        <dbReference type="SAM" id="SignalP"/>
    </source>
</evidence>
<gene>
    <name evidence="2" type="ORF">C6Y40_14850</name>
</gene>
<evidence type="ECO:0008006" key="4">
    <source>
        <dbReference type="Google" id="ProtNLM"/>
    </source>
</evidence>
<reference evidence="3" key="1">
    <citation type="journal article" date="2020" name="Int. J. Syst. Evol. Microbiol.">
        <title>Alteromonas alba sp. nov., a marine bacterium isolated from the seawater of the West Pacific Ocean.</title>
        <authorList>
            <person name="Sun C."/>
            <person name="Wu Y.-H."/>
            <person name="Xamxidin M."/>
            <person name="Cheng H."/>
            <person name="Xu X.-W."/>
        </authorList>
    </citation>
    <scope>NUCLEOTIDE SEQUENCE [LARGE SCALE GENOMIC DNA]</scope>
    <source>
        <strain evidence="3">190</strain>
    </source>
</reference>
<sequence>MSIITHRSMWIALVFALFLSACTDATQINNDSEAVTESPITSLTVYKSRSCKCCQKWVNHIEEHGFDADVSNVTLMSRIKDKYGVAPNYRSCHTALSPGGFVFEGHIPAKFIQQFLDNIPEGAIGLSVPAMPIGSPGMEVGDQFRPYLILQLNDDGSATTYAEVNTYEEQF</sequence>
<dbReference type="Proteomes" id="UP000238949">
    <property type="component" value="Unassembled WGS sequence"/>
</dbReference>
<proteinExistence type="predicted"/>
<feature type="signal peptide" evidence="1">
    <location>
        <begin position="1"/>
        <end position="25"/>
    </location>
</feature>
<dbReference type="OrthoDB" id="14727at2"/>
<keyword evidence="1" id="KW-0732">Signal</keyword>
<dbReference type="PROSITE" id="PS51257">
    <property type="entry name" value="PROKAR_LIPOPROTEIN"/>
    <property type="match status" value="1"/>
</dbReference>
<dbReference type="EMBL" id="PVNP01000160">
    <property type="protein sequence ID" value="PRO72830.1"/>
    <property type="molecule type" value="Genomic_DNA"/>
</dbReference>
<dbReference type="Pfam" id="PF04214">
    <property type="entry name" value="DUF411"/>
    <property type="match status" value="1"/>
</dbReference>
<keyword evidence="3" id="KW-1185">Reference proteome</keyword>
<feature type="chain" id="PRO_5015727413" description="Metal-binding protein" evidence="1">
    <location>
        <begin position="26"/>
        <end position="171"/>
    </location>
</feature>
<comment type="caution">
    <text evidence="2">The sequence shown here is derived from an EMBL/GenBank/DDBJ whole genome shotgun (WGS) entry which is preliminary data.</text>
</comment>
<dbReference type="InterPro" id="IPR007332">
    <property type="entry name" value="DUF411"/>
</dbReference>